<reference evidence="4" key="3">
    <citation type="submission" date="2016-06" db="UniProtKB">
        <authorList>
            <consortium name="WormBaseParasite"/>
        </authorList>
    </citation>
    <scope>IDENTIFICATION</scope>
</reference>
<keyword evidence="2" id="KW-0472">Membrane</keyword>
<dbReference type="AlphaFoldDB" id="A0A183CF53"/>
<keyword evidence="2" id="KW-0812">Transmembrane</keyword>
<keyword evidence="1" id="KW-0175">Coiled coil</keyword>
<keyword evidence="3" id="KW-1185">Reference proteome</keyword>
<feature type="transmembrane region" description="Helical" evidence="2">
    <location>
        <begin position="134"/>
        <end position="153"/>
    </location>
</feature>
<sequence>MEIAEVMRDRNDRLETELEIVKKVAIEKNKIIDSLHKKLDEALNEIADLKRKLSEQMGISKYWMDNYFQMKKDNEQLMATPFGVGTSSSFSRSLPSTAVFTFPSLEAELRACDDAEQLNSNAEQKLAEPENKQFLLHLLIFSLFGLIMIAITLPCFLNTSTVPFSEQNSDTSIMSFSSSKDPAYSSMFNSSQWLDNEVCPASGGDLVPFDADVQFNSNNEQTKDSIGIAMLEEDTSSLGKLKFTGDFSVSPTPEREDNLHLKEALEGQRTAEDMLDRAELFRGACKFASRIKQQNSATNSIVSSGRCKFFSLFSFPQQLGDEDMLRANQDEPEELVDDGVSSLMEQIWS</sequence>
<dbReference type="Proteomes" id="UP000050741">
    <property type="component" value="Unassembled WGS sequence"/>
</dbReference>
<organism evidence="3 4">
    <name type="scientific">Globodera pallida</name>
    <name type="common">Potato cyst nematode worm</name>
    <name type="synonym">Heterodera pallida</name>
    <dbReference type="NCBI Taxonomy" id="36090"/>
    <lineage>
        <taxon>Eukaryota</taxon>
        <taxon>Metazoa</taxon>
        <taxon>Ecdysozoa</taxon>
        <taxon>Nematoda</taxon>
        <taxon>Chromadorea</taxon>
        <taxon>Rhabditida</taxon>
        <taxon>Tylenchina</taxon>
        <taxon>Tylenchomorpha</taxon>
        <taxon>Tylenchoidea</taxon>
        <taxon>Heteroderidae</taxon>
        <taxon>Heteroderinae</taxon>
        <taxon>Globodera</taxon>
    </lineage>
</organism>
<feature type="coiled-coil region" evidence="1">
    <location>
        <begin position="105"/>
        <end position="132"/>
    </location>
</feature>
<reference evidence="3" key="2">
    <citation type="submission" date="2014-05" db="EMBL/GenBank/DDBJ databases">
        <title>The genome and life-stage specific transcriptomes of Globodera pallida elucidate key aspects of plant parasitism by a cyst nematode.</title>
        <authorList>
            <person name="Cotton J.A."/>
            <person name="Lilley C.J."/>
            <person name="Jones L.M."/>
            <person name="Kikuchi T."/>
            <person name="Reid A.J."/>
            <person name="Thorpe P."/>
            <person name="Tsai I.J."/>
            <person name="Beasley H."/>
            <person name="Blok V."/>
            <person name="Cock P.J.A."/>
            <person name="Van den Akker S.E."/>
            <person name="Holroyd N."/>
            <person name="Hunt M."/>
            <person name="Mantelin S."/>
            <person name="Naghra H."/>
            <person name="Pain A."/>
            <person name="Palomares-Rius J.E."/>
            <person name="Zarowiecki M."/>
            <person name="Berriman M."/>
            <person name="Jones J.T."/>
            <person name="Urwin P.E."/>
        </authorList>
    </citation>
    <scope>NUCLEOTIDE SEQUENCE [LARGE SCALE GENOMIC DNA]</scope>
    <source>
        <strain evidence="3">Lindley</strain>
    </source>
</reference>
<name>A0A183CF53_GLOPA</name>
<protein>
    <submittedName>
        <fullName evidence="4">RH2 domain-containing protein</fullName>
    </submittedName>
</protein>
<accession>A0A183CF53</accession>
<dbReference type="WBParaSite" id="GPLIN_001150800">
    <property type="protein sequence ID" value="GPLIN_001150800"/>
    <property type="gene ID" value="GPLIN_001150800"/>
</dbReference>
<reference evidence="3" key="1">
    <citation type="submission" date="2013-12" db="EMBL/GenBank/DDBJ databases">
        <authorList>
            <person name="Aslett M."/>
        </authorList>
    </citation>
    <scope>NUCLEOTIDE SEQUENCE [LARGE SCALE GENOMIC DNA]</scope>
    <source>
        <strain evidence="3">Lindley</strain>
    </source>
</reference>
<evidence type="ECO:0000313" key="4">
    <source>
        <dbReference type="WBParaSite" id="GPLIN_001150800"/>
    </source>
</evidence>
<proteinExistence type="predicted"/>
<evidence type="ECO:0000256" key="1">
    <source>
        <dbReference type="SAM" id="Coils"/>
    </source>
</evidence>
<evidence type="ECO:0000313" key="3">
    <source>
        <dbReference type="Proteomes" id="UP000050741"/>
    </source>
</evidence>
<feature type="coiled-coil region" evidence="1">
    <location>
        <begin position="4"/>
        <end position="59"/>
    </location>
</feature>
<evidence type="ECO:0000256" key="2">
    <source>
        <dbReference type="SAM" id="Phobius"/>
    </source>
</evidence>
<keyword evidence="2" id="KW-1133">Transmembrane helix</keyword>